<dbReference type="AlphaFoldDB" id="A0A9W6HL24"/>
<dbReference type="PANTHER" id="PTHR35332:SF2">
    <property type="entry name" value="REGULATION OF ENOLASE PROTEIN 1"/>
    <property type="match status" value="1"/>
</dbReference>
<dbReference type="PANTHER" id="PTHR35332">
    <property type="entry name" value="REGULATION OF ENOLASE PROTEIN 1"/>
    <property type="match status" value="1"/>
</dbReference>
<evidence type="ECO:0000313" key="2">
    <source>
        <dbReference type="Proteomes" id="UP001142291"/>
    </source>
</evidence>
<keyword evidence="2" id="KW-1185">Reference proteome</keyword>
<dbReference type="InterPro" id="IPR013320">
    <property type="entry name" value="ConA-like_dom_sf"/>
</dbReference>
<gene>
    <name evidence="1" type="ORF">GCM10017591_12140</name>
</gene>
<name>A0A9W6HL24_9MICO</name>
<comment type="caution">
    <text evidence="1">The sequence shown here is derived from an EMBL/GenBank/DDBJ whole genome shotgun (WGS) entry which is preliminary data.</text>
</comment>
<evidence type="ECO:0008006" key="3">
    <source>
        <dbReference type="Google" id="ProtNLM"/>
    </source>
</evidence>
<reference evidence="1" key="2">
    <citation type="submission" date="2023-01" db="EMBL/GenBank/DDBJ databases">
        <authorList>
            <person name="Sun Q."/>
            <person name="Evtushenko L."/>
        </authorList>
    </citation>
    <scope>NUCLEOTIDE SEQUENCE</scope>
    <source>
        <strain evidence="1">VKM Ac-1940</strain>
    </source>
</reference>
<proteinExistence type="predicted"/>
<dbReference type="InterPro" id="IPR009784">
    <property type="entry name" value="DUF1349"/>
</dbReference>
<dbReference type="Gene3D" id="2.60.120.200">
    <property type="match status" value="1"/>
</dbReference>
<sequence length="199" mass="21198">MAVQSSPVARIDWAEGRWTHAPAQSRLDTDGLHVTAAAGSDAWRHTSYGFVHDSEHALVAPLAVGTAMEVVFSADYAEQFDQAGLFVRADDERWVKAGVEFADGVLGAGAVVTDGRSDWSIGAVPDWVSHPLRVRVSRGADALTVRGGIDGGPLRLLRVAPFPGDLAAEAGPFVCAPTRPGFEVAFTQWWRTAPDAALH</sequence>
<dbReference type="RefSeq" id="WP_204964657.1">
    <property type="nucleotide sequence ID" value="NZ_BAAAUR010000005.1"/>
</dbReference>
<dbReference type="EMBL" id="BSER01000008">
    <property type="protein sequence ID" value="GLJ95152.1"/>
    <property type="molecule type" value="Genomic_DNA"/>
</dbReference>
<dbReference type="Pfam" id="PF07081">
    <property type="entry name" value="DUF1349"/>
    <property type="match status" value="1"/>
</dbReference>
<evidence type="ECO:0000313" key="1">
    <source>
        <dbReference type="EMBL" id="GLJ95152.1"/>
    </source>
</evidence>
<organism evidence="1 2">
    <name type="scientific">Microbacterium dextranolyticum</name>
    <dbReference type="NCBI Taxonomy" id="36806"/>
    <lineage>
        <taxon>Bacteria</taxon>
        <taxon>Bacillati</taxon>
        <taxon>Actinomycetota</taxon>
        <taxon>Actinomycetes</taxon>
        <taxon>Micrococcales</taxon>
        <taxon>Microbacteriaceae</taxon>
        <taxon>Microbacterium</taxon>
    </lineage>
</organism>
<dbReference type="Proteomes" id="UP001142291">
    <property type="component" value="Unassembled WGS sequence"/>
</dbReference>
<reference evidence="1" key="1">
    <citation type="journal article" date="2014" name="Int. J. Syst. Evol. Microbiol.">
        <title>Complete genome sequence of Corynebacterium casei LMG S-19264T (=DSM 44701T), isolated from a smear-ripened cheese.</title>
        <authorList>
            <consortium name="US DOE Joint Genome Institute (JGI-PGF)"/>
            <person name="Walter F."/>
            <person name="Albersmeier A."/>
            <person name="Kalinowski J."/>
            <person name="Ruckert C."/>
        </authorList>
    </citation>
    <scope>NUCLEOTIDE SEQUENCE</scope>
    <source>
        <strain evidence="1">VKM Ac-1940</strain>
    </source>
</reference>
<accession>A0A9W6HL24</accession>
<dbReference type="SUPFAM" id="SSF49899">
    <property type="entry name" value="Concanavalin A-like lectins/glucanases"/>
    <property type="match status" value="1"/>
</dbReference>
<protein>
    <recommendedName>
        <fullName evidence="3">DUF1349 domain-containing protein</fullName>
    </recommendedName>
</protein>